<dbReference type="AlphaFoldDB" id="C1N5Y8"/>
<dbReference type="OMA" id="AESWWNQ"/>
<dbReference type="InterPro" id="IPR002800">
    <property type="entry name" value="Rv2949c-like"/>
</dbReference>
<dbReference type="RefSeq" id="XP_003063445.1">
    <property type="nucleotide sequence ID" value="XM_003063399.1"/>
</dbReference>
<dbReference type="EMBL" id="GG663748">
    <property type="protein sequence ID" value="EEH52581.1"/>
    <property type="molecule type" value="Genomic_DNA"/>
</dbReference>
<dbReference type="OrthoDB" id="89176at2759"/>
<organism evidence="2">
    <name type="scientific">Micromonas pusilla (strain CCMP1545)</name>
    <name type="common">Picoplanktonic green alga</name>
    <dbReference type="NCBI Taxonomy" id="564608"/>
    <lineage>
        <taxon>Eukaryota</taxon>
        <taxon>Viridiplantae</taxon>
        <taxon>Chlorophyta</taxon>
        <taxon>Mamiellophyceae</taxon>
        <taxon>Mamiellales</taxon>
        <taxon>Mamiellaceae</taxon>
        <taxon>Micromonas</taxon>
    </lineage>
</organism>
<keyword evidence="2" id="KW-1185">Reference proteome</keyword>
<dbReference type="STRING" id="564608.C1N5Y8"/>
<dbReference type="InterPro" id="IPR028978">
    <property type="entry name" value="Chorismate_lyase_/UTRA_dom_sf"/>
</dbReference>
<dbReference type="KEGG" id="mpp:MICPUCDRAFT_22338"/>
<evidence type="ECO:0000313" key="1">
    <source>
        <dbReference type="EMBL" id="EEH52581.1"/>
    </source>
</evidence>
<proteinExistence type="predicted"/>
<dbReference type="GeneID" id="9688681"/>
<dbReference type="Proteomes" id="UP000001876">
    <property type="component" value="Unassembled WGS sequence"/>
</dbReference>
<dbReference type="Gene3D" id="3.40.1410.10">
    <property type="entry name" value="Chorismate lyase-like"/>
    <property type="match status" value="1"/>
</dbReference>
<evidence type="ECO:0000313" key="2">
    <source>
        <dbReference type="Proteomes" id="UP000001876"/>
    </source>
</evidence>
<dbReference type="SUPFAM" id="SSF64288">
    <property type="entry name" value="Chorismate lyase-like"/>
    <property type="match status" value="1"/>
</dbReference>
<name>C1N5Y8_MICPC</name>
<protein>
    <submittedName>
        <fullName evidence="1">Predicted protein</fullName>
    </submittedName>
</protein>
<gene>
    <name evidence="1" type="ORF">MICPUCDRAFT_22338</name>
</gene>
<dbReference type="Pfam" id="PF01947">
    <property type="entry name" value="Rv2949c-like"/>
    <property type="match status" value="1"/>
</dbReference>
<reference evidence="1 2" key="1">
    <citation type="journal article" date="2009" name="Science">
        <title>Green evolution and dynamic adaptations revealed by genomes of the marine picoeukaryotes Micromonas.</title>
        <authorList>
            <person name="Worden A.Z."/>
            <person name="Lee J.H."/>
            <person name="Mock T."/>
            <person name="Rouze P."/>
            <person name="Simmons M.P."/>
            <person name="Aerts A.L."/>
            <person name="Allen A.E."/>
            <person name="Cuvelier M.L."/>
            <person name="Derelle E."/>
            <person name="Everett M.V."/>
            <person name="Foulon E."/>
            <person name="Grimwood J."/>
            <person name="Gundlach H."/>
            <person name="Henrissat B."/>
            <person name="Napoli C."/>
            <person name="McDonald S.M."/>
            <person name="Parker M.S."/>
            <person name="Rombauts S."/>
            <person name="Salamov A."/>
            <person name="Von Dassow P."/>
            <person name="Badger J.H."/>
            <person name="Coutinho P.M."/>
            <person name="Demir E."/>
            <person name="Dubchak I."/>
            <person name="Gentemann C."/>
            <person name="Eikrem W."/>
            <person name="Gready J.E."/>
            <person name="John U."/>
            <person name="Lanier W."/>
            <person name="Lindquist E.A."/>
            <person name="Lucas S."/>
            <person name="Mayer K.F."/>
            <person name="Moreau H."/>
            <person name="Not F."/>
            <person name="Otillar R."/>
            <person name="Panaud O."/>
            <person name="Pangilinan J."/>
            <person name="Paulsen I."/>
            <person name="Piegu B."/>
            <person name="Poliakov A."/>
            <person name="Robbens S."/>
            <person name="Schmutz J."/>
            <person name="Toulza E."/>
            <person name="Wyss T."/>
            <person name="Zelensky A."/>
            <person name="Zhou K."/>
            <person name="Armbrust E.V."/>
            <person name="Bhattacharya D."/>
            <person name="Goodenough U.W."/>
            <person name="Van de Peer Y."/>
            <person name="Grigoriev I.V."/>
        </authorList>
    </citation>
    <scope>NUCLEOTIDE SEQUENCE [LARGE SCALE GENOMIC DNA]</scope>
    <source>
        <strain evidence="1 2">CCMP1545</strain>
    </source>
</reference>
<accession>C1N5Y8</accession>
<sequence length="192" mass="21499">MGRGGALGPLLSPPWRVMLLSDGSVTRHLQLLTDGKVSAEAETPVPVRPYHTGSHTTARLLQREVDLCRGADGVPLVYASSWWTIDAAKRFNILQARIHPPADGGASERAVWMNLSDKRTELFREVRRMYLGDSVALENAWGVRGPFWARHYIFWAGNRPLCVIYEVFSPTLEAYLGAFYTKVFHPSLGFNT</sequence>